<dbReference type="InterPro" id="IPR048282">
    <property type="entry name" value="COA6_pln"/>
</dbReference>
<dbReference type="InterPro" id="IPR048280">
    <property type="entry name" value="COX6B-like"/>
</dbReference>
<dbReference type="Gene3D" id="1.10.10.140">
    <property type="entry name" value="Cytochrome c oxidase, subunit VIb"/>
    <property type="match status" value="1"/>
</dbReference>
<dbReference type="PANTHER" id="PTHR47445:SF1">
    <property type="entry name" value="OS08G0441400 PROTEIN"/>
    <property type="match status" value="1"/>
</dbReference>
<organism evidence="4 5">
    <name type="scientific">Chlorella vulgaris</name>
    <name type="common">Green alga</name>
    <dbReference type="NCBI Taxonomy" id="3077"/>
    <lineage>
        <taxon>Eukaryota</taxon>
        <taxon>Viridiplantae</taxon>
        <taxon>Chlorophyta</taxon>
        <taxon>core chlorophytes</taxon>
        <taxon>Trebouxiophyceae</taxon>
        <taxon>Chlorellales</taxon>
        <taxon>Chlorellaceae</taxon>
        <taxon>Chlorella clade</taxon>
        <taxon>Chlorella</taxon>
    </lineage>
</organism>
<keyword evidence="2" id="KW-0496">Mitochondrion</keyword>
<dbReference type="GO" id="GO:0005739">
    <property type="term" value="C:mitochondrion"/>
    <property type="evidence" value="ECO:0007669"/>
    <property type="project" value="UniProtKB-SubCell"/>
</dbReference>
<dbReference type="SUPFAM" id="SSF47694">
    <property type="entry name" value="Cytochrome c oxidase subunit h"/>
    <property type="match status" value="1"/>
</dbReference>
<evidence type="ECO:0000256" key="1">
    <source>
        <dbReference type="ARBA" id="ARBA00004173"/>
    </source>
</evidence>
<evidence type="ECO:0000256" key="3">
    <source>
        <dbReference type="ARBA" id="ARBA00023157"/>
    </source>
</evidence>
<reference evidence="4" key="2">
    <citation type="submission" date="2020-11" db="EMBL/GenBank/DDBJ databases">
        <authorList>
            <person name="Cecchin M."/>
            <person name="Marcolungo L."/>
            <person name="Rossato M."/>
            <person name="Girolomoni L."/>
            <person name="Cosentino E."/>
            <person name="Cuine S."/>
            <person name="Li-Beisson Y."/>
            <person name="Delledonne M."/>
            <person name="Ballottari M."/>
        </authorList>
    </citation>
    <scope>NUCLEOTIDE SEQUENCE</scope>
    <source>
        <strain evidence="4">211/11P</strain>
        <tissue evidence="4">Whole cell</tissue>
    </source>
</reference>
<name>A0A9D4TSV7_CHLVU</name>
<dbReference type="InterPro" id="IPR036549">
    <property type="entry name" value="CX6/COA6-like_sf"/>
</dbReference>
<protein>
    <recommendedName>
        <fullName evidence="6">Cytochrome c oxidase assembly factor 6</fullName>
    </recommendedName>
</protein>
<comment type="caution">
    <text evidence="4">The sequence shown here is derived from an EMBL/GenBank/DDBJ whole genome shotgun (WGS) entry which is preliminary data.</text>
</comment>
<keyword evidence="5" id="KW-1185">Reference proteome</keyword>
<evidence type="ECO:0000256" key="2">
    <source>
        <dbReference type="ARBA" id="ARBA00023128"/>
    </source>
</evidence>
<accession>A0A9D4TSV7</accession>
<dbReference type="Pfam" id="PF02297">
    <property type="entry name" value="COX6B"/>
    <property type="match status" value="1"/>
</dbReference>
<comment type="subcellular location">
    <subcellularLocation>
        <location evidence="1">Mitochondrion</location>
    </subcellularLocation>
</comment>
<dbReference type="AlphaFoldDB" id="A0A9D4TSV7"/>
<sequence length="99" mass="10889">MSQNVDSTVLKAARETCWKARDTFYECVEAAGVTYTVDAPIPAACKSARAAYDKACKASWVKHFDLLQDKRLRYLQTLRSNIAKQTQTGVGSQQGKAAS</sequence>
<reference evidence="4" key="1">
    <citation type="journal article" date="2019" name="Plant J.">
        <title>Chlorella vulgaris genome assembly and annotation reveals the molecular basis for metabolic acclimation to high light conditions.</title>
        <authorList>
            <person name="Cecchin M."/>
            <person name="Marcolungo L."/>
            <person name="Rossato M."/>
            <person name="Girolomoni L."/>
            <person name="Cosentino E."/>
            <person name="Cuine S."/>
            <person name="Li-Beisson Y."/>
            <person name="Delledonne M."/>
            <person name="Ballottari M."/>
        </authorList>
    </citation>
    <scope>NUCLEOTIDE SEQUENCE</scope>
    <source>
        <strain evidence="4">211/11P</strain>
    </source>
</reference>
<evidence type="ECO:0000313" key="5">
    <source>
        <dbReference type="Proteomes" id="UP001055712"/>
    </source>
</evidence>
<proteinExistence type="predicted"/>
<evidence type="ECO:0000313" key="4">
    <source>
        <dbReference type="EMBL" id="KAI3433768.1"/>
    </source>
</evidence>
<keyword evidence="3" id="KW-1015">Disulfide bond</keyword>
<dbReference type="EMBL" id="SIDB01000004">
    <property type="protein sequence ID" value="KAI3433768.1"/>
    <property type="molecule type" value="Genomic_DNA"/>
</dbReference>
<gene>
    <name evidence="4" type="ORF">D9Q98_003574</name>
</gene>
<dbReference type="OrthoDB" id="16284at2759"/>
<dbReference type="Proteomes" id="UP001055712">
    <property type="component" value="Unassembled WGS sequence"/>
</dbReference>
<dbReference type="PANTHER" id="PTHR47445">
    <property type="entry name" value="OS08G0441400 PROTEIN"/>
    <property type="match status" value="1"/>
</dbReference>
<evidence type="ECO:0008006" key="6">
    <source>
        <dbReference type="Google" id="ProtNLM"/>
    </source>
</evidence>